<dbReference type="CDD" id="cd05327">
    <property type="entry name" value="retinol-DH_like_SDR_c_like"/>
    <property type="match status" value="1"/>
</dbReference>
<dbReference type="Gene3D" id="3.40.50.720">
    <property type="entry name" value="NAD(P)-binding Rossmann-like Domain"/>
    <property type="match status" value="1"/>
</dbReference>
<dbReference type="PRINTS" id="PR00081">
    <property type="entry name" value="GDHRDH"/>
</dbReference>
<accession>A0A6J7GUP0</accession>
<dbReference type="NCBIfam" id="NF004513">
    <property type="entry name" value="PRK05854.1"/>
    <property type="match status" value="1"/>
</dbReference>
<dbReference type="PANTHER" id="PTHR43157">
    <property type="entry name" value="PHOSPHATIDYLINOSITOL-GLYCAN BIOSYNTHESIS CLASS F PROTEIN-RELATED"/>
    <property type="match status" value="1"/>
</dbReference>
<evidence type="ECO:0000256" key="1">
    <source>
        <dbReference type="ARBA" id="ARBA00023002"/>
    </source>
</evidence>
<evidence type="ECO:0000313" key="2">
    <source>
        <dbReference type="EMBL" id="CAB4907980.1"/>
    </source>
</evidence>
<reference evidence="2" key="1">
    <citation type="submission" date="2020-05" db="EMBL/GenBank/DDBJ databases">
        <authorList>
            <person name="Chiriac C."/>
            <person name="Salcher M."/>
            <person name="Ghai R."/>
            <person name="Kavagutti S V."/>
        </authorList>
    </citation>
    <scope>NUCLEOTIDE SEQUENCE</scope>
</reference>
<dbReference type="Pfam" id="PF00106">
    <property type="entry name" value="adh_short"/>
    <property type="match status" value="1"/>
</dbReference>
<organism evidence="2">
    <name type="scientific">freshwater metagenome</name>
    <dbReference type="NCBI Taxonomy" id="449393"/>
    <lineage>
        <taxon>unclassified sequences</taxon>
        <taxon>metagenomes</taxon>
        <taxon>ecological metagenomes</taxon>
    </lineage>
</organism>
<dbReference type="InterPro" id="IPR036291">
    <property type="entry name" value="NAD(P)-bd_dom_sf"/>
</dbReference>
<dbReference type="GO" id="GO:0016491">
    <property type="term" value="F:oxidoreductase activity"/>
    <property type="evidence" value="ECO:0007669"/>
    <property type="project" value="UniProtKB-KW"/>
</dbReference>
<dbReference type="NCBIfam" id="NF004846">
    <property type="entry name" value="PRK06197.1"/>
    <property type="match status" value="1"/>
</dbReference>
<gene>
    <name evidence="2" type="ORF">UFOPK3516_01313</name>
</gene>
<dbReference type="PANTHER" id="PTHR43157:SF31">
    <property type="entry name" value="PHOSPHATIDYLINOSITOL-GLYCAN BIOSYNTHESIS CLASS F PROTEIN"/>
    <property type="match status" value="1"/>
</dbReference>
<sequence>MSKAKQMIDQWSAQDIPKLKGKRAIVTGASSGLGLVIADELAAHGASVTLAVRNAERGEAARQHILAAHPDAQLDVAMLDVASLESIREFTRGWLKSNKQLDILVNNAGVMAIPKRQLTEDGFELQLGTNHLGAFALTMLLMPAIRKTPGARVVAVASNAHRPSHIEFDDLMREKKYSAWGAYGQSKLANLLFTRELQRRFSLAKVNALAVAGHPGWASTNLVASGPMKDRGSFAQWLARMGSHLGSQSAERGALPILYVATVADVAGNDYFGPNGMSELKGYPVPARRVPAALNDDDAKRLWDLSEKLTGTSFSG</sequence>
<name>A0A6J7GUP0_9ZZZZ</name>
<dbReference type="AlphaFoldDB" id="A0A6J7GUP0"/>
<protein>
    <submittedName>
        <fullName evidence="2">Unannotated protein</fullName>
    </submittedName>
</protein>
<dbReference type="InterPro" id="IPR002347">
    <property type="entry name" value="SDR_fam"/>
</dbReference>
<keyword evidence="1" id="KW-0560">Oxidoreductase</keyword>
<proteinExistence type="predicted"/>
<dbReference type="EMBL" id="CAFBMB010000131">
    <property type="protein sequence ID" value="CAB4907980.1"/>
    <property type="molecule type" value="Genomic_DNA"/>
</dbReference>
<dbReference type="SUPFAM" id="SSF51735">
    <property type="entry name" value="NAD(P)-binding Rossmann-fold domains"/>
    <property type="match status" value="1"/>
</dbReference>